<dbReference type="Proteomes" id="UP000499080">
    <property type="component" value="Unassembled WGS sequence"/>
</dbReference>
<evidence type="ECO:0000313" key="4">
    <source>
        <dbReference type="Proteomes" id="UP000499080"/>
    </source>
</evidence>
<gene>
    <name evidence="3" type="ORF">AVEN_156469_1</name>
    <name evidence="2" type="ORF">AVEN_253676_1</name>
</gene>
<feature type="region of interest" description="Disordered" evidence="1">
    <location>
        <begin position="70"/>
        <end position="91"/>
    </location>
</feature>
<dbReference type="AlphaFoldDB" id="A0A4Y2SU42"/>
<reference evidence="2 4" key="1">
    <citation type="journal article" date="2019" name="Sci. Rep.">
        <title>Orb-weaving spider Araneus ventricosus genome elucidates the spidroin gene catalogue.</title>
        <authorList>
            <person name="Kono N."/>
            <person name="Nakamura H."/>
            <person name="Ohtoshi R."/>
            <person name="Moran D.A.P."/>
            <person name="Shinohara A."/>
            <person name="Yoshida Y."/>
            <person name="Fujiwara M."/>
            <person name="Mori M."/>
            <person name="Tomita M."/>
            <person name="Arakawa K."/>
        </authorList>
    </citation>
    <scope>NUCLEOTIDE SEQUENCE [LARGE SCALE GENOMIC DNA]</scope>
</reference>
<evidence type="ECO:0000313" key="2">
    <source>
        <dbReference type="EMBL" id="GBN90709.1"/>
    </source>
</evidence>
<dbReference type="EMBL" id="BGPR01023493">
    <property type="protein sequence ID" value="GBN90709.1"/>
    <property type="molecule type" value="Genomic_DNA"/>
</dbReference>
<keyword evidence="4" id="KW-1185">Reference proteome</keyword>
<accession>A0A4Y2SU42</accession>
<name>A0A4Y2SU42_ARAVE</name>
<sequence>MARSKEFPYEEIVEIWCMRTKQNSIFEIAAELKRSKGEIYQIWNRDEISHLLGGFGGVFLLSFSPVGSYGSRNSWSASDSTKQQWQTTQREPLSGFSRSAISGITAAEFVGLELEVVPGPS</sequence>
<proteinExistence type="predicted"/>
<evidence type="ECO:0000256" key="1">
    <source>
        <dbReference type="SAM" id="MobiDB-lite"/>
    </source>
</evidence>
<organism evidence="2 4">
    <name type="scientific">Araneus ventricosus</name>
    <name type="common">Orbweaver spider</name>
    <name type="synonym">Epeira ventricosa</name>
    <dbReference type="NCBI Taxonomy" id="182803"/>
    <lineage>
        <taxon>Eukaryota</taxon>
        <taxon>Metazoa</taxon>
        <taxon>Ecdysozoa</taxon>
        <taxon>Arthropoda</taxon>
        <taxon>Chelicerata</taxon>
        <taxon>Arachnida</taxon>
        <taxon>Araneae</taxon>
        <taxon>Araneomorphae</taxon>
        <taxon>Entelegynae</taxon>
        <taxon>Araneoidea</taxon>
        <taxon>Araneidae</taxon>
        <taxon>Araneus</taxon>
    </lineage>
</organism>
<comment type="caution">
    <text evidence="2">The sequence shown here is derived from an EMBL/GenBank/DDBJ whole genome shotgun (WGS) entry which is preliminary data.</text>
</comment>
<dbReference type="EMBL" id="BGPR01023496">
    <property type="protein sequence ID" value="GBN90713.1"/>
    <property type="molecule type" value="Genomic_DNA"/>
</dbReference>
<protein>
    <submittedName>
        <fullName evidence="2">Uncharacterized protein</fullName>
    </submittedName>
</protein>
<evidence type="ECO:0000313" key="3">
    <source>
        <dbReference type="EMBL" id="GBN90713.1"/>
    </source>
</evidence>